<accession>A0ABT3IFH7</accession>
<evidence type="ECO:0008006" key="3">
    <source>
        <dbReference type="Google" id="ProtNLM"/>
    </source>
</evidence>
<reference evidence="1 2" key="1">
    <citation type="submission" date="2022-10" db="EMBL/GenBank/DDBJ databases">
        <title>Chitinophaga nivalis PC15 sp. nov., isolated from Pyeongchang county, South Korea.</title>
        <authorList>
            <person name="Trinh H.N."/>
        </authorList>
    </citation>
    <scope>NUCLEOTIDE SEQUENCE [LARGE SCALE GENOMIC DNA]</scope>
    <source>
        <strain evidence="1 2">PC14</strain>
    </source>
</reference>
<sequence length="176" mass="19603">MNTRCKLYAGLLFIAGLFGNYPVKAQHGKGFQSFNRYGAGVQKSAYIDVGWLAYSYTPSRHKGRYYDISAGTEAIISKYFLVAPKLSMDAAIMPVFGGKSFYPGFGMDFSVPTNFRECDYLLTPKAGIALAYGLLRLYYGYNFVIGKQHFTQVGAHKISFEVNLSSLQGEKLQIVH</sequence>
<evidence type="ECO:0000313" key="1">
    <source>
        <dbReference type="EMBL" id="MCW3482714.1"/>
    </source>
</evidence>
<evidence type="ECO:0000313" key="2">
    <source>
        <dbReference type="Proteomes" id="UP001207742"/>
    </source>
</evidence>
<comment type="caution">
    <text evidence="1">The sequence shown here is derived from an EMBL/GenBank/DDBJ whole genome shotgun (WGS) entry which is preliminary data.</text>
</comment>
<dbReference type="EMBL" id="JAPDNS010000001">
    <property type="protein sequence ID" value="MCW3482714.1"/>
    <property type="molecule type" value="Genomic_DNA"/>
</dbReference>
<gene>
    <name evidence="1" type="ORF">OL497_02350</name>
</gene>
<dbReference type="Proteomes" id="UP001207742">
    <property type="component" value="Unassembled WGS sequence"/>
</dbReference>
<protein>
    <recommendedName>
        <fullName evidence="3">Outer membrane protein beta-barrel domain-containing protein</fullName>
    </recommendedName>
</protein>
<dbReference type="RefSeq" id="WP_264727357.1">
    <property type="nucleotide sequence ID" value="NZ_JAPDNR010000001.1"/>
</dbReference>
<name>A0ABT3IFH7_9BACT</name>
<organism evidence="1 2">
    <name type="scientific">Chitinophaga nivalis</name>
    <dbReference type="NCBI Taxonomy" id="2991709"/>
    <lineage>
        <taxon>Bacteria</taxon>
        <taxon>Pseudomonadati</taxon>
        <taxon>Bacteroidota</taxon>
        <taxon>Chitinophagia</taxon>
        <taxon>Chitinophagales</taxon>
        <taxon>Chitinophagaceae</taxon>
        <taxon>Chitinophaga</taxon>
    </lineage>
</organism>
<proteinExistence type="predicted"/>
<keyword evidence="2" id="KW-1185">Reference proteome</keyword>